<sequence>MAIPWSSHRLVCSSVTTSTTAIRKPGPVRVRKSLPKPTSLNTAVSPSTDSLSHSSTVSTGQSFLLTEPPLPDSPTLNWRPSGKTVASRSTSSTSLSAKSDTKQMNRLAALACLEGRVSSSIRTPRKSHSNFMSMSDDEDEGDSLSSLSRLCVDHEASQRLSTTTASNVPVLVVLSSGEKEPEPLSPDLPVPQSPQQSKIAPMRKRRRSWMIESWFPLSNFVDLKNEEDLPNWRSFIEFSTATA</sequence>
<evidence type="ECO:0000313" key="2">
    <source>
        <dbReference type="Proteomes" id="UP000886501"/>
    </source>
</evidence>
<dbReference type="EMBL" id="MU118201">
    <property type="protein sequence ID" value="KAF9643631.1"/>
    <property type="molecule type" value="Genomic_DNA"/>
</dbReference>
<reference evidence="1" key="1">
    <citation type="submission" date="2019-10" db="EMBL/GenBank/DDBJ databases">
        <authorList>
            <consortium name="DOE Joint Genome Institute"/>
            <person name="Kuo A."/>
            <person name="Miyauchi S."/>
            <person name="Kiss E."/>
            <person name="Drula E."/>
            <person name="Kohler A."/>
            <person name="Sanchez-Garcia M."/>
            <person name="Andreopoulos B."/>
            <person name="Barry K.W."/>
            <person name="Bonito G."/>
            <person name="Buee M."/>
            <person name="Carver A."/>
            <person name="Chen C."/>
            <person name="Cichocki N."/>
            <person name="Clum A."/>
            <person name="Culley D."/>
            <person name="Crous P.W."/>
            <person name="Fauchery L."/>
            <person name="Girlanda M."/>
            <person name="Hayes R."/>
            <person name="Keri Z."/>
            <person name="Labutti K."/>
            <person name="Lipzen A."/>
            <person name="Lombard V."/>
            <person name="Magnuson J."/>
            <person name="Maillard F."/>
            <person name="Morin E."/>
            <person name="Murat C."/>
            <person name="Nolan M."/>
            <person name="Ohm R."/>
            <person name="Pangilinan J."/>
            <person name="Pereira M."/>
            <person name="Perotto S."/>
            <person name="Peter M."/>
            <person name="Riley R."/>
            <person name="Sitrit Y."/>
            <person name="Stielow B."/>
            <person name="Szollosi G."/>
            <person name="Zifcakova L."/>
            <person name="Stursova M."/>
            <person name="Spatafora J.W."/>
            <person name="Tedersoo L."/>
            <person name="Vaario L.-M."/>
            <person name="Yamada A."/>
            <person name="Yan M."/>
            <person name="Wang P."/>
            <person name="Xu J."/>
            <person name="Bruns T."/>
            <person name="Baldrian P."/>
            <person name="Vilgalys R."/>
            <person name="Henrissat B."/>
            <person name="Grigoriev I.V."/>
            <person name="Hibbett D."/>
            <person name="Nagy L.G."/>
            <person name="Martin F.M."/>
        </authorList>
    </citation>
    <scope>NUCLEOTIDE SEQUENCE</scope>
    <source>
        <strain evidence="1">P2</strain>
    </source>
</reference>
<organism evidence="1 2">
    <name type="scientific">Thelephora ganbajun</name>
    <name type="common">Ganba fungus</name>
    <dbReference type="NCBI Taxonomy" id="370292"/>
    <lineage>
        <taxon>Eukaryota</taxon>
        <taxon>Fungi</taxon>
        <taxon>Dikarya</taxon>
        <taxon>Basidiomycota</taxon>
        <taxon>Agaricomycotina</taxon>
        <taxon>Agaricomycetes</taxon>
        <taxon>Thelephorales</taxon>
        <taxon>Thelephoraceae</taxon>
        <taxon>Thelephora</taxon>
    </lineage>
</organism>
<gene>
    <name evidence="1" type="ORF">BDM02DRAFT_1402972</name>
</gene>
<evidence type="ECO:0000313" key="1">
    <source>
        <dbReference type="EMBL" id="KAF9643631.1"/>
    </source>
</evidence>
<proteinExistence type="predicted"/>
<protein>
    <submittedName>
        <fullName evidence="1">Uncharacterized protein</fullName>
    </submittedName>
</protein>
<name>A0ACB6Z1Z7_THEGA</name>
<comment type="caution">
    <text evidence="1">The sequence shown here is derived from an EMBL/GenBank/DDBJ whole genome shotgun (WGS) entry which is preliminary data.</text>
</comment>
<dbReference type="Proteomes" id="UP000886501">
    <property type="component" value="Unassembled WGS sequence"/>
</dbReference>
<keyword evidence="2" id="KW-1185">Reference proteome</keyword>
<accession>A0ACB6Z1Z7</accession>
<reference evidence="1" key="2">
    <citation type="journal article" date="2020" name="Nat. Commun.">
        <title>Large-scale genome sequencing of mycorrhizal fungi provides insights into the early evolution of symbiotic traits.</title>
        <authorList>
            <person name="Miyauchi S."/>
            <person name="Kiss E."/>
            <person name="Kuo A."/>
            <person name="Drula E."/>
            <person name="Kohler A."/>
            <person name="Sanchez-Garcia M."/>
            <person name="Morin E."/>
            <person name="Andreopoulos B."/>
            <person name="Barry K.W."/>
            <person name="Bonito G."/>
            <person name="Buee M."/>
            <person name="Carver A."/>
            <person name="Chen C."/>
            <person name="Cichocki N."/>
            <person name="Clum A."/>
            <person name="Culley D."/>
            <person name="Crous P.W."/>
            <person name="Fauchery L."/>
            <person name="Girlanda M."/>
            <person name="Hayes R.D."/>
            <person name="Keri Z."/>
            <person name="LaButti K."/>
            <person name="Lipzen A."/>
            <person name="Lombard V."/>
            <person name="Magnuson J."/>
            <person name="Maillard F."/>
            <person name="Murat C."/>
            <person name="Nolan M."/>
            <person name="Ohm R.A."/>
            <person name="Pangilinan J."/>
            <person name="Pereira M.F."/>
            <person name="Perotto S."/>
            <person name="Peter M."/>
            <person name="Pfister S."/>
            <person name="Riley R."/>
            <person name="Sitrit Y."/>
            <person name="Stielow J.B."/>
            <person name="Szollosi G."/>
            <person name="Zifcakova L."/>
            <person name="Stursova M."/>
            <person name="Spatafora J.W."/>
            <person name="Tedersoo L."/>
            <person name="Vaario L.M."/>
            <person name="Yamada A."/>
            <person name="Yan M."/>
            <person name="Wang P."/>
            <person name="Xu J."/>
            <person name="Bruns T."/>
            <person name="Baldrian P."/>
            <person name="Vilgalys R."/>
            <person name="Dunand C."/>
            <person name="Henrissat B."/>
            <person name="Grigoriev I.V."/>
            <person name="Hibbett D."/>
            <person name="Nagy L.G."/>
            <person name="Martin F.M."/>
        </authorList>
    </citation>
    <scope>NUCLEOTIDE SEQUENCE</scope>
    <source>
        <strain evidence="1">P2</strain>
    </source>
</reference>